<dbReference type="OrthoDB" id="3995760at2759"/>
<organism evidence="3 4">
    <name type="scientific">[Candida] arabinofermentans NRRL YB-2248</name>
    <dbReference type="NCBI Taxonomy" id="983967"/>
    <lineage>
        <taxon>Eukaryota</taxon>
        <taxon>Fungi</taxon>
        <taxon>Dikarya</taxon>
        <taxon>Ascomycota</taxon>
        <taxon>Saccharomycotina</taxon>
        <taxon>Pichiomycetes</taxon>
        <taxon>Pichiales</taxon>
        <taxon>Pichiaceae</taxon>
        <taxon>Ogataea</taxon>
        <taxon>Ogataea/Candida clade</taxon>
    </lineage>
</organism>
<feature type="region of interest" description="Disordered" evidence="2">
    <location>
        <begin position="50"/>
        <end position="75"/>
    </location>
</feature>
<feature type="coiled-coil region" evidence="1">
    <location>
        <begin position="75"/>
        <end position="245"/>
    </location>
</feature>
<proteinExistence type="predicted"/>
<keyword evidence="1" id="KW-0175">Coiled coil</keyword>
<feature type="compositionally biased region" description="Polar residues" evidence="2">
    <location>
        <begin position="58"/>
        <end position="73"/>
    </location>
</feature>
<evidence type="ECO:0000256" key="2">
    <source>
        <dbReference type="SAM" id="MobiDB-lite"/>
    </source>
</evidence>
<dbReference type="AlphaFoldDB" id="A0A1E4T3V6"/>
<dbReference type="Proteomes" id="UP000094801">
    <property type="component" value="Unassembled WGS sequence"/>
</dbReference>
<gene>
    <name evidence="3" type="ORF">CANARDRAFT_27657</name>
</gene>
<evidence type="ECO:0000313" key="4">
    <source>
        <dbReference type="Proteomes" id="UP000094801"/>
    </source>
</evidence>
<feature type="compositionally biased region" description="Acidic residues" evidence="2">
    <location>
        <begin position="255"/>
        <end position="271"/>
    </location>
</feature>
<accession>A0A1E4T3V6</accession>
<dbReference type="EMBL" id="KV453850">
    <property type="protein sequence ID" value="ODV86446.1"/>
    <property type="molecule type" value="Genomic_DNA"/>
</dbReference>
<feature type="region of interest" description="Disordered" evidence="2">
    <location>
        <begin position="249"/>
        <end position="310"/>
    </location>
</feature>
<keyword evidence="4" id="KW-1185">Reference proteome</keyword>
<sequence length="793" mass="90808">MDSSDYENITSSLYDHYSQGATIPLMENSQTINTSSPLKDKKNLLVSLSLSSPSSPSTTHGMQTNSTIPSSPSDYKRLERQYADLILKDKHLNKEFQIATHELMSKTQQVISLTSQLNGLIQQNKNLKNDLADEKESIQSQREAWAVEKATLKVKISSLTRSLREEKERAEYDSDILENDYSTEEDSIPISHYKSEIETLKRRCKILERENEFEVQSKMLIIDELEAVRGKYTELEEKYEQLHADNFNDISSRYDDEEEEEDVDYEEDTESSDIKGNSLAHELKLLNGGSRVSSTGTNKSGDTGKRHSSLNRYINKNELSYEKQHKAQELIKLDFQMKSLQLQNEKLQSYIGFLLQHHGSDDNEFEIYKDDLSYEYSDEINIQNARKTLKTVIRSASAMPIQPESTSGQIDEKLQIQQQNETPYNERSNPFLEDHTISARRSSVADFNIKRKNNRHINNTSISSQGNSIFDKSEPLLKLDSAMTRHPDQYEEDVEYVELGDSDFTISSEEEEEYQSEELSNVPYNDSLNVSFTMDLTPSLNIKKRKKSKVIDRTPRQRLQKLTVFNSPSSVGSNGSSRNANSVNYTLSNKSSMKNVRKYASNLELIGELASETIGQDFTEENYEPQLGYHALKTSSSIIFKKKLLEQKEKLGLNAFDVIGGKQKPSALRFDENKGTYHDDDTHSYAFSNLGIDQTETRMDLPAYNYLEFDPDSMYPLDITMDEINMFKMVPVSRLFCSRHFFFLGSCRNIENGICDCNWLNAARRNDTIRLTVANYCLADKIASSKDSFEDVD</sequence>
<name>A0A1E4T3V6_9ASCO</name>
<reference evidence="4" key="1">
    <citation type="submission" date="2016-04" db="EMBL/GenBank/DDBJ databases">
        <title>Comparative genomics of biotechnologically important yeasts.</title>
        <authorList>
            <consortium name="DOE Joint Genome Institute"/>
            <person name="Riley R."/>
            <person name="Haridas S."/>
            <person name="Wolfe K.H."/>
            <person name="Lopes M.R."/>
            <person name="Hittinger C.T."/>
            <person name="Goker M."/>
            <person name="Salamov A."/>
            <person name="Wisecaver J."/>
            <person name="Long T.M."/>
            <person name="Aerts A.L."/>
            <person name="Barry K."/>
            <person name="Choi C."/>
            <person name="Clum A."/>
            <person name="Coughlan A.Y."/>
            <person name="Deshpande S."/>
            <person name="Douglass A.P."/>
            <person name="Hanson S.J."/>
            <person name="Klenk H.-P."/>
            <person name="Labutti K."/>
            <person name="Lapidus A."/>
            <person name="Lindquist E."/>
            <person name="Lipzen A."/>
            <person name="Meier-Kolthoff J.P."/>
            <person name="Ohm R.A."/>
            <person name="Otillar R.P."/>
            <person name="Pangilinan J."/>
            <person name="Peng Y."/>
            <person name="Rokas A."/>
            <person name="Rosa C.A."/>
            <person name="Scheuner C."/>
            <person name="Sibirny A.A."/>
            <person name="Slot J.C."/>
            <person name="Stielow J.B."/>
            <person name="Sun H."/>
            <person name="Kurtzman C.P."/>
            <person name="Blackwell M."/>
            <person name="Grigoriev I.V."/>
            <person name="Jeffries T.W."/>
        </authorList>
    </citation>
    <scope>NUCLEOTIDE SEQUENCE [LARGE SCALE GENOMIC DNA]</scope>
    <source>
        <strain evidence="4">NRRL YB-2248</strain>
    </source>
</reference>
<feature type="compositionally biased region" description="Polar residues" evidence="2">
    <location>
        <begin position="290"/>
        <end position="301"/>
    </location>
</feature>
<evidence type="ECO:0000313" key="3">
    <source>
        <dbReference type="EMBL" id="ODV86446.1"/>
    </source>
</evidence>
<protein>
    <submittedName>
        <fullName evidence="3">Uncharacterized protein</fullName>
    </submittedName>
</protein>
<evidence type="ECO:0000256" key="1">
    <source>
        <dbReference type="SAM" id="Coils"/>
    </source>
</evidence>
<dbReference type="STRING" id="983967.A0A1E4T3V6"/>